<dbReference type="PATRIC" id="fig|482957.22.peg.1400"/>
<sequence>MQNGRLRDTRPVESAFTGTAASAAVVFESPFRRPFRPGYRLPRIFHPVRFNTDFPKQMTRRVSIPTPPLPRHSHENPAIFTENASPPPAIGRDKNAWRTHGQMQRKV</sequence>
<dbReference type="KEGG" id="bur:Bcep18194_A4499"/>
<name>Q39HH1_BURL3</name>
<dbReference type="EMBL" id="CP000151">
    <property type="protein sequence ID" value="ABB08095.1"/>
    <property type="molecule type" value="Genomic_DNA"/>
</dbReference>
<dbReference type="HOGENOM" id="CLU_2205061_0_0_4"/>
<evidence type="ECO:0000313" key="3">
    <source>
        <dbReference type="Proteomes" id="UP000002705"/>
    </source>
</evidence>
<reference evidence="2" key="1">
    <citation type="submission" date="2009-01" db="EMBL/GenBank/DDBJ databases">
        <title>Complete sequence of chromosome 1 of Burkholderia sp. 383.</title>
        <authorList>
            <consortium name="US DOE Joint Genome Institute"/>
            <person name="Copeland A."/>
            <person name="Lucas S."/>
            <person name="Lapidus A."/>
            <person name="Barry K."/>
            <person name="Detter J.C."/>
            <person name="Glavina T."/>
            <person name="Hammon N."/>
            <person name="Israni S."/>
            <person name="Pitluck S."/>
            <person name="Chain P."/>
            <person name="Malfatti S."/>
            <person name="Shin M."/>
            <person name="Vergez L."/>
            <person name="Schmutz J."/>
            <person name="Larimer F."/>
            <person name="Land M."/>
            <person name="Kyrpides N."/>
            <person name="Lykidis A."/>
            <person name="Richardson P."/>
        </authorList>
    </citation>
    <scope>NUCLEOTIDE SEQUENCE</scope>
    <source>
        <strain evidence="2">383</strain>
    </source>
</reference>
<feature type="region of interest" description="Disordered" evidence="1">
    <location>
        <begin position="60"/>
        <end position="107"/>
    </location>
</feature>
<evidence type="ECO:0000313" key="2">
    <source>
        <dbReference type="EMBL" id="ABB08095.1"/>
    </source>
</evidence>
<gene>
    <name evidence="2" type="ordered locus">Bcep18194_A4499</name>
</gene>
<organism evidence="2 3">
    <name type="scientific">Burkholderia lata (strain ATCC 17760 / DSM 23089 / LMG 22485 / NCIMB 9086 / R18194 / 383)</name>
    <dbReference type="NCBI Taxonomy" id="482957"/>
    <lineage>
        <taxon>Bacteria</taxon>
        <taxon>Pseudomonadati</taxon>
        <taxon>Pseudomonadota</taxon>
        <taxon>Betaproteobacteria</taxon>
        <taxon>Burkholderiales</taxon>
        <taxon>Burkholderiaceae</taxon>
        <taxon>Burkholderia</taxon>
        <taxon>Burkholderia cepacia complex</taxon>
    </lineage>
</organism>
<protein>
    <submittedName>
        <fullName evidence="2">Uncharacterized protein</fullName>
    </submittedName>
</protein>
<keyword evidence="3" id="KW-1185">Reference proteome</keyword>
<dbReference type="Proteomes" id="UP000002705">
    <property type="component" value="Chromosome 1"/>
</dbReference>
<evidence type="ECO:0000256" key="1">
    <source>
        <dbReference type="SAM" id="MobiDB-lite"/>
    </source>
</evidence>
<dbReference type="AlphaFoldDB" id="Q39HH1"/>
<proteinExistence type="predicted"/>
<accession>Q39HH1</accession>